<name>A0A917SYA9_9ACTN</name>
<evidence type="ECO:0000259" key="2">
    <source>
        <dbReference type="Pfam" id="PF05048"/>
    </source>
</evidence>
<organism evidence="3 4">
    <name type="scientific">Dactylosporangium sucinum</name>
    <dbReference type="NCBI Taxonomy" id="1424081"/>
    <lineage>
        <taxon>Bacteria</taxon>
        <taxon>Bacillati</taxon>
        <taxon>Actinomycetota</taxon>
        <taxon>Actinomycetes</taxon>
        <taxon>Micromonosporales</taxon>
        <taxon>Micromonosporaceae</taxon>
        <taxon>Dactylosporangium</taxon>
    </lineage>
</organism>
<feature type="region of interest" description="Disordered" evidence="1">
    <location>
        <begin position="298"/>
        <end position="325"/>
    </location>
</feature>
<reference evidence="3" key="2">
    <citation type="submission" date="2020-09" db="EMBL/GenBank/DDBJ databases">
        <authorList>
            <person name="Sun Q."/>
            <person name="Ohkuma M."/>
        </authorList>
    </citation>
    <scope>NUCLEOTIDE SEQUENCE</scope>
    <source>
        <strain evidence="3">JCM 19831</strain>
    </source>
</reference>
<dbReference type="SMART" id="SM00710">
    <property type="entry name" value="PbH1"/>
    <property type="match status" value="5"/>
</dbReference>
<dbReference type="Gene3D" id="1.20.141.10">
    <property type="entry name" value="Chitosanase, subunit A, domain 1"/>
    <property type="match status" value="1"/>
</dbReference>
<dbReference type="GO" id="GO:0005975">
    <property type="term" value="P:carbohydrate metabolic process"/>
    <property type="evidence" value="ECO:0007669"/>
    <property type="project" value="InterPro"/>
</dbReference>
<dbReference type="Proteomes" id="UP000642070">
    <property type="component" value="Unassembled WGS sequence"/>
</dbReference>
<gene>
    <name evidence="3" type="ORF">GCM10007977_001180</name>
</gene>
<dbReference type="Gene3D" id="2.160.20.10">
    <property type="entry name" value="Single-stranded right-handed beta-helix, Pectin lyase-like"/>
    <property type="match status" value="1"/>
</dbReference>
<dbReference type="InterPro" id="IPR006626">
    <property type="entry name" value="PbH1"/>
</dbReference>
<dbReference type="InterPro" id="IPR023346">
    <property type="entry name" value="Lysozyme-like_dom_sf"/>
</dbReference>
<evidence type="ECO:0000313" key="4">
    <source>
        <dbReference type="Proteomes" id="UP000642070"/>
    </source>
</evidence>
<dbReference type="InterPro" id="IPR000400">
    <property type="entry name" value="Glyco_hydro_46"/>
</dbReference>
<reference evidence="3" key="1">
    <citation type="journal article" date="2014" name="Int. J. Syst. Evol. Microbiol.">
        <title>Complete genome sequence of Corynebacterium casei LMG S-19264T (=DSM 44701T), isolated from a smear-ripened cheese.</title>
        <authorList>
            <consortium name="US DOE Joint Genome Institute (JGI-PGF)"/>
            <person name="Walter F."/>
            <person name="Albersmeier A."/>
            <person name="Kalinowski J."/>
            <person name="Ruckert C."/>
        </authorList>
    </citation>
    <scope>NUCLEOTIDE SEQUENCE</scope>
    <source>
        <strain evidence="3">JCM 19831</strain>
    </source>
</reference>
<feature type="compositionally biased region" description="Low complexity" evidence="1">
    <location>
        <begin position="298"/>
        <end position="314"/>
    </location>
</feature>
<protein>
    <recommendedName>
        <fullName evidence="2">Periplasmic copper-binding protein NosD beta helix domain-containing protein</fullName>
    </recommendedName>
</protein>
<evidence type="ECO:0000256" key="1">
    <source>
        <dbReference type="SAM" id="MobiDB-lite"/>
    </source>
</evidence>
<dbReference type="Gene3D" id="3.30.386.10">
    <property type="entry name" value="Chitosanase, subunit A, domain 2"/>
    <property type="match status" value="1"/>
</dbReference>
<comment type="caution">
    <text evidence="3">The sequence shown here is derived from an EMBL/GenBank/DDBJ whole genome shotgun (WGS) entry which is preliminary data.</text>
</comment>
<dbReference type="SUPFAM" id="SSF53955">
    <property type="entry name" value="Lysozyme-like"/>
    <property type="match status" value="1"/>
</dbReference>
<dbReference type="InterPro" id="IPR012334">
    <property type="entry name" value="Pectin_lyas_fold"/>
</dbReference>
<dbReference type="AlphaFoldDB" id="A0A917SYA9"/>
<dbReference type="GO" id="GO:0005576">
    <property type="term" value="C:extracellular region"/>
    <property type="evidence" value="ECO:0007669"/>
    <property type="project" value="InterPro"/>
</dbReference>
<dbReference type="Pfam" id="PF01374">
    <property type="entry name" value="Glyco_hydro_46"/>
    <property type="match status" value="1"/>
</dbReference>
<dbReference type="InterPro" id="IPR023099">
    <property type="entry name" value="Glyco_hydro_46_N"/>
</dbReference>
<accession>A0A917SYA9</accession>
<sequence>MAHAPASRRRSLVLGLVALALAVAGAFTLWRWQPRPAPLALTAEQRAVIDELVSVLQFDNALLQYGYVEDRRDGAGFTAGRNGFTTAGGAVAEVLAEFTGARPASALVRYLPAIRALGAARSDDVNDLDGFEDAWRQAAADPVFRAAQDHIGEQRHASPALDRAHRLGLRTPLGYAALYDAVIQHGTQDDPDGVDALITTATAAAGGTPDTGVTERAWLTAFLSARAASLRQPHDPRRTAGWIASAGRIDALNGLLNSGNLELHTPFAVSPYGVTHVIFPLAMGAADDRVLLEAMPSQAGATSPTASTGPSAPSTAPPAPAQSAAPSAAQNVVKVATVEGLRTALAAARPGQTIQLADGTYAGAFTAATSGTAQAPITLTGSPRAVLTSGGYGFHLTADHWNLTGFTIAGAAKGLVLDGAHRNVIDGLTVQDIRQEGIHLRTNSTDNVVKRSRVGRTGDQGLVIGNAAAAWPQYTGGNPDRSDRNTITANTFGPDTARGAITVYEGTTGGTLSGNSFNGAGITQGGAWVLIRGNGYQVTSNSGSVSPSDGYQVRQQPGQWGCGTVFRGNRLDVRAAGYGIWVKTEAGCATTVSADNVALNAGSGLTNVAVQR</sequence>
<keyword evidence="4" id="KW-1185">Reference proteome</keyword>
<dbReference type="Pfam" id="PF05048">
    <property type="entry name" value="NosD"/>
    <property type="match status" value="1"/>
</dbReference>
<dbReference type="SUPFAM" id="SSF51126">
    <property type="entry name" value="Pectin lyase-like"/>
    <property type="match status" value="1"/>
</dbReference>
<dbReference type="GO" id="GO:0016977">
    <property type="term" value="F:chitosanase activity"/>
    <property type="evidence" value="ECO:0007669"/>
    <property type="project" value="InterPro"/>
</dbReference>
<dbReference type="EMBL" id="BMPI01000001">
    <property type="protein sequence ID" value="GGM03589.1"/>
    <property type="molecule type" value="Genomic_DNA"/>
</dbReference>
<proteinExistence type="predicted"/>
<dbReference type="InterPro" id="IPR011050">
    <property type="entry name" value="Pectin_lyase_fold/virulence"/>
</dbReference>
<feature type="domain" description="Periplasmic copper-binding protein NosD beta helix" evidence="2">
    <location>
        <begin position="395"/>
        <end position="541"/>
    </location>
</feature>
<evidence type="ECO:0000313" key="3">
    <source>
        <dbReference type="EMBL" id="GGM03589.1"/>
    </source>
</evidence>
<dbReference type="RefSeq" id="WP_190247673.1">
    <property type="nucleotide sequence ID" value="NZ_BMPI01000001.1"/>
</dbReference>
<dbReference type="InterPro" id="IPR007742">
    <property type="entry name" value="NosD_dom"/>
</dbReference>